<dbReference type="Gene3D" id="3.40.50.720">
    <property type="entry name" value="NAD(P)-binding Rossmann-like Domain"/>
    <property type="match status" value="1"/>
</dbReference>
<gene>
    <name evidence="5" type="ORF">AYI68_g439</name>
</gene>
<dbReference type="Pfam" id="PF00106">
    <property type="entry name" value="adh_short"/>
    <property type="match status" value="1"/>
</dbReference>
<dbReference type="PANTHER" id="PTHR43008">
    <property type="entry name" value="BENZIL REDUCTASE"/>
    <property type="match status" value="1"/>
</dbReference>
<dbReference type="STRING" id="133383.A0A1R0H8C3"/>
<dbReference type="InterPro" id="IPR020904">
    <property type="entry name" value="Sc_DH/Rdtase_CS"/>
</dbReference>
<dbReference type="PRINTS" id="PR00080">
    <property type="entry name" value="SDRFAMILY"/>
</dbReference>
<proteinExistence type="inferred from homology"/>
<protein>
    <submittedName>
        <fullName evidence="5">Putative oxidoreductase</fullName>
    </submittedName>
</protein>
<dbReference type="EMBL" id="LSSL01000127">
    <property type="protein sequence ID" value="OLY85371.1"/>
    <property type="molecule type" value="Genomic_DNA"/>
</dbReference>
<name>A0A1R0H8C3_9FUNG</name>
<evidence type="ECO:0000313" key="5">
    <source>
        <dbReference type="EMBL" id="OLY85371.1"/>
    </source>
</evidence>
<dbReference type="PROSITE" id="PS00061">
    <property type="entry name" value="ADH_SHORT"/>
    <property type="match status" value="1"/>
</dbReference>
<comment type="similarity">
    <text evidence="1 4">Belongs to the short-chain dehydrogenases/reductases (SDR) family.</text>
</comment>
<keyword evidence="2" id="KW-0521">NADP</keyword>
<dbReference type="GO" id="GO:0016616">
    <property type="term" value="F:oxidoreductase activity, acting on the CH-OH group of donors, NAD or NADP as acceptor"/>
    <property type="evidence" value="ECO:0007669"/>
    <property type="project" value="UniProtKB-ARBA"/>
</dbReference>
<sequence>MSLKSIIVTGASRGIGKATCAELLKQGANVTGFARNEKELSDLSREFENYAINGAKFEYFVGDITDESACRGLIEFSLSKFGKIDGLVNNAGTLDPLKKMSEITKDEFKLHFDVNFFSVLYLTQQALPYLSKTHGRVINISSGAATYPYYSWGAYCNSKAALNMMTACLALEEPSVTFLSLRPGVVDTAMQSKIRSSGDSMRPQDLSKFVDLHATNKLLDPKVPGSVIANTSLRLEKDLSGKFLSWDSTELSEYR</sequence>
<dbReference type="SUPFAM" id="SSF51735">
    <property type="entry name" value="NAD(P)-binding Rossmann-fold domains"/>
    <property type="match status" value="1"/>
</dbReference>
<evidence type="ECO:0000313" key="6">
    <source>
        <dbReference type="Proteomes" id="UP000187455"/>
    </source>
</evidence>
<organism evidence="5 6">
    <name type="scientific">Smittium mucronatum</name>
    <dbReference type="NCBI Taxonomy" id="133383"/>
    <lineage>
        <taxon>Eukaryota</taxon>
        <taxon>Fungi</taxon>
        <taxon>Fungi incertae sedis</taxon>
        <taxon>Zoopagomycota</taxon>
        <taxon>Kickxellomycotina</taxon>
        <taxon>Harpellomycetes</taxon>
        <taxon>Harpellales</taxon>
        <taxon>Legeriomycetaceae</taxon>
        <taxon>Smittium</taxon>
    </lineage>
</organism>
<dbReference type="PANTHER" id="PTHR43008:SF8">
    <property type="entry name" value="BENZIL REDUCTASE ((S)-BENZOIN FORMING) IRC24"/>
    <property type="match status" value="1"/>
</dbReference>
<reference evidence="5 6" key="1">
    <citation type="journal article" date="2016" name="Mol. Biol. Evol.">
        <title>Genome-Wide Survey of Gut Fungi (Harpellales) Reveals the First Horizontally Transferred Ubiquitin Gene from a Mosquito Host.</title>
        <authorList>
            <person name="Wang Y."/>
            <person name="White M.M."/>
            <person name="Kvist S."/>
            <person name="Moncalvo J.M."/>
        </authorList>
    </citation>
    <scope>NUCLEOTIDE SEQUENCE [LARGE SCALE GENOMIC DNA]</scope>
    <source>
        <strain evidence="5 6">ALG-7-W6</strain>
    </source>
</reference>
<evidence type="ECO:0000256" key="3">
    <source>
        <dbReference type="ARBA" id="ARBA00023002"/>
    </source>
</evidence>
<dbReference type="Proteomes" id="UP000187455">
    <property type="component" value="Unassembled WGS sequence"/>
</dbReference>
<dbReference type="CDD" id="cd05367">
    <property type="entry name" value="SPR-like_SDR_c"/>
    <property type="match status" value="1"/>
</dbReference>
<dbReference type="PRINTS" id="PR00081">
    <property type="entry name" value="GDHRDH"/>
</dbReference>
<keyword evidence="6" id="KW-1185">Reference proteome</keyword>
<evidence type="ECO:0000256" key="1">
    <source>
        <dbReference type="ARBA" id="ARBA00006484"/>
    </source>
</evidence>
<keyword evidence="3" id="KW-0560">Oxidoreductase</keyword>
<evidence type="ECO:0000256" key="4">
    <source>
        <dbReference type="RuleBase" id="RU000363"/>
    </source>
</evidence>
<dbReference type="AlphaFoldDB" id="A0A1R0H8C3"/>
<dbReference type="InterPro" id="IPR036291">
    <property type="entry name" value="NAD(P)-bd_dom_sf"/>
</dbReference>
<dbReference type="InterPro" id="IPR002347">
    <property type="entry name" value="SDR_fam"/>
</dbReference>
<dbReference type="GO" id="GO:0050664">
    <property type="term" value="F:oxidoreductase activity, acting on NAD(P)H, oxygen as acceptor"/>
    <property type="evidence" value="ECO:0007669"/>
    <property type="project" value="TreeGrafter"/>
</dbReference>
<accession>A0A1R0H8C3</accession>
<comment type="caution">
    <text evidence="5">The sequence shown here is derived from an EMBL/GenBank/DDBJ whole genome shotgun (WGS) entry which is preliminary data.</text>
</comment>
<evidence type="ECO:0000256" key="2">
    <source>
        <dbReference type="ARBA" id="ARBA00022857"/>
    </source>
</evidence>
<dbReference type="OrthoDB" id="153074at2759"/>